<dbReference type="UniPathway" id="UPA00028">
    <property type="reaction ID" value="UER00004"/>
</dbReference>
<sequence>MTCNRPEHVSAPAIGIAGAGAIGITLAARMQMSGNKVTLLTRDTRTSTFRQDGIRLIDHEGQHHLHPEVASTFDTGNFDVLFLCAKSHDLPGLAASIQHLISNRTVVVPVVNGIPWWYFEGQGGSEGGRRIFAADPDGSLGKAIPWRQVIGTTTVITAEKTGRTSVVSSNPLQMTIGELTDEMTLRVTNIRAILEGAGISIRVAPRIRDAVWTKVARNLISNPLTAVTGATLDLNFADPHLGEISKAMLAEMLPVIDAYGASLEVPPEEILALGQKMGPIKTSMLQDLQLGRRLELATICDAVIELAEARKIEMPVVAAISRIAHFIDRRNGEAAVSETNATNDDLEWSQRTVDRRA</sequence>
<evidence type="ECO:0000256" key="6">
    <source>
        <dbReference type="ARBA" id="ARBA00048793"/>
    </source>
</evidence>
<name>A0A6A8A237_9HYPH</name>
<dbReference type="InterPro" id="IPR036291">
    <property type="entry name" value="NAD(P)-bd_dom_sf"/>
</dbReference>
<dbReference type="AlphaFoldDB" id="A0A6A8A237"/>
<feature type="domain" description="Ketopantoate reductase C-terminal" evidence="8">
    <location>
        <begin position="207"/>
        <end position="326"/>
    </location>
</feature>
<dbReference type="InterPro" id="IPR013332">
    <property type="entry name" value="KPR_N"/>
</dbReference>
<protein>
    <recommendedName>
        <fullName evidence="3">2-dehydropantoate 2-reductase</fullName>
        <ecNumber evidence="2">1.1.1.169</ecNumber>
    </recommendedName>
    <alternativeName>
        <fullName evidence="5">Ketopantoate reductase</fullName>
    </alternativeName>
</protein>
<evidence type="ECO:0000259" key="7">
    <source>
        <dbReference type="Pfam" id="PF02558"/>
    </source>
</evidence>
<dbReference type="InterPro" id="IPR051402">
    <property type="entry name" value="KPR-Related"/>
</dbReference>
<keyword evidence="9" id="KW-0560">Oxidoreductase</keyword>
<dbReference type="InterPro" id="IPR008927">
    <property type="entry name" value="6-PGluconate_DH-like_C_sf"/>
</dbReference>
<evidence type="ECO:0000313" key="9">
    <source>
        <dbReference type="EMBL" id="MQY44464.1"/>
    </source>
</evidence>
<evidence type="ECO:0000256" key="2">
    <source>
        <dbReference type="ARBA" id="ARBA00013014"/>
    </source>
</evidence>
<dbReference type="InterPro" id="IPR013328">
    <property type="entry name" value="6PGD_dom2"/>
</dbReference>
<keyword evidence="10" id="KW-1185">Reference proteome</keyword>
<dbReference type="GO" id="GO:0005737">
    <property type="term" value="C:cytoplasm"/>
    <property type="evidence" value="ECO:0007669"/>
    <property type="project" value="TreeGrafter"/>
</dbReference>
<gene>
    <name evidence="9" type="ORF">GAO09_00030</name>
</gene>
<proteinExistence type="predicted"/>
<comment type="catalytic activity">
    <reaction evidence="6">
        <text>(R)-pantoate + NADP(+) = 2-dehydropantoate + NADPH + H(+)</text>
        <dbReference type="Rhea" id="RHEA:16233"/>
        <dbReference type="ChEBI" id="CHEBI:11561"/>
        <dbReference type="ChEBI" id="CHEBI:15378"/>
        <dbReference type="ChEBI" id="CHEBI:15980"/>
        <dbReference type="ChEBI" id="CHEBI:57783"/>
        <dbReference type="ChEBI" id="CHEBI:58349"/>
        <dbReference type="EC" id="1.1.1.169"/>
    </reaction>
</comment>
<evidence type="ECO:0000256" key="5">
    <source>
        <dbReference type="ARBA" id="ARBA00032024"/>
    </source>
</evidence>
<dbReference type="SUPFAM" id="SSF48179">
    <property type="entry name" value="6-phosphogluconate dehydrogenase C-terminal domain-like"/>
    <property type="match status" value="1"/>
</dbReference>
<comment type="pathway">
    <text evidence="1">Cofactor biosynthesis; (R)-pantothenate biosynthesis; (R)-pantoate from 3-methyl-2-oxobutanoate: step 2/2.</text>
</comment>
<evidence type="ECO:0000256" key="3">
    <source>
        <dbReference type="ARBA" id="ARBA00019465"/>
    </source>
</evidence>
<dbReference type="EC" id="1.1.1.169" evidence="2"/>
<dbReference type="RefSeq" id="WP_153352039.1">
    <property type="nucleotide sequence ID" value="NZ_WIXI01000017.1"/>
</dbReference>
<dbReference type="GO" id="GO:0008677">
    <property type="term" value="F:2-dehydropantoate 2-reductase activity"/>
    <property type="evidence" value="ECO:0007669"/>
    <property type="project" value="UniProtKB-EC"/>
</dbReference>
<dbReference type="SUPFAM" id="SSF51735">
    <property type="entry name" value="NAD(P)-binding Rossmann-fold domains"/>
    <property type="match status" value="1"/>
</dbReference>
<dbReference type="GO" id="GO:0015940">
    <property type="term" value="P:pantothenate biosynthetic process"/>
    <property type="evidence" value="ECO:0007669"/>
    <property type="project" value="UniProtKB-UniPathway"/>
</dbReference>
<dbReference type="Gene3D" id="3.40.50.720">
    <property type="entry name" value="NAD(P)-binding Rossmann-like Domain"/>
    <property type="match status" value="1"/>
</dbReference>
<dbReference type="EMBL" id="WIXI01000017">
    <property type="protein sequence ID" value="MQY44464.1"/>
    <property type="molecule type" value="Genomic_DNA"/>
</dbReference>
<dbReference type="Gene3D" id="1.10.1040.10">
    <property type="entry name" value="N-(1-d-carboxylethyl)-l-norvaline Dehydrogenase, domain 2"/>
    <property type="match status" value="1"/>
</dbReference>
<comment type="caution">
    <text evidence="9">The sequence shown here is derived from an EMBL/GenBank/DDBJ whole genome shotgun (WGS) entry which is preliminary data.</text>
</comment>
<evidence type="ECO:0000313" key="10">
    <source>
        <dbReference type="Proteomes" id="UP000435138"/>
    </source>
</evidence>
<accession>A0A6A8A237</accession>
<organism evidence="9 10">
    <name type="scientific">Endobacterium cereale</name>
    <dbReference type="NCBI Taxonomy" id="2663029"/>
    <lineage>
        <taxon>Bacteria</taxon>
        <taxon>Pseudomonadati</taxon>
        <taxon>Pseudomonadota</taxon>
        <taxon>Alphaproteobacteria</taxon>
        <taxon>Hyphomicrobiales</taxon>
        <taxon>Rhizobiaceae</taxon>
        <taxon>Endobacterium</taxon>
    </lineage>
</organism>
<dbReference type="PANTHER" id="PTHR21708:SF45">
    <property type="entry name" value="2-DEHYDROPANTOATE 2-REDUCTASE"/>
    <property type="match status" value="1"/>
</dbReference>
<dbReference type="Pfam" id="PF02558">
    <property type="entry name" value="ApbA"/>
    <property type="match status" value="1"/>
</dbReference>
<dbReference type="PANTHER" id="PTHR21708">
    <property type="entry name" value="PROBABLE 2-DEHYDROPANTOATE 2-REDUCTASE"/>
    <property type="match status" value="1"/>
</dbReference>
<dbReference type="Proteomes" id="UP000435138">
    <property type="component" value="Unassembled WGS sequence"/>
</dbReference>
<keyword evidence="4" id="KW-0566">Pantothenate biosynthesis</keyword>
<dbReference type="NCBIfam" id="NF005089">
    <property type="entry name" value="PRK06522.1-4"/>
    <property type="match status" value="1"/>
</dbReference>
<reference evidence="9 10" key="1">
    <citation type="submission" date="2019-11" db="EMBL/GenBank/DDBJ databases">
        <title>Genome analysis of Rhizobacterium cereale a novel genus and species isolated from maize roots in North Spain.</title>
        <authorList>
            <person name="Menendez E."/>
            <person name="Flores-Felix J.D."/>
            <person name="Ramirez-Bahena M.-H."/>
            <person name="Igual J.M."/>
            <person name="Garcia-Fraile P."/>
            <person name="Peix A."/>
            <person name="Velazquez E."/>
        </authorList>
    </citation>
    <scope>NUCLEOTIDE SEQUENCE [LARGE SCALE GENOMIC DNA]</scope>
    <source>
        <strain evidence="9 10">RZME27</strain>
    </source>
</reference>
<dbReference type="InterPro" id="IPR013752">
    <property type="entry name" value="KPA_reductase"/>
</dbReference>
<feature type="domain" description="Ketopantoate reductase N-terminal" evidence="7">
    <location>
        <begin position="14"/>
        <end position="114"/>
    </location>
</feature>
<dbReference type="Pfam" id="PF08546">
    <property type="entry name" value="ApbA_C"/>
    <property type="match status" value="1"/>
</dbReference>
<evidence type="ECO:0000256" key="4">
    <source>
        <dbReference type="ARBA" id="ARBA00022655"/>
    </source>
</evidence>
<evidence type="ECO:0000259" key="8">
    <source>
        <dbReference type="Pfam" id="PF08546"/>
    </source>
</evidence>
<evidence type="ECO:0000256" key="1">
    <source>
        <dbReference type="ARBA" id="ARBA00004994"/>
    </source>
</evidence>